<organism evidence="3 4">
    <name type="scientific">Cirrhinus molitorella</name>
    <name type="common">mud carp</name>
    <dbReference type="NCBI Taxonomy" id="172907"/>
    <lineage>
        <taxon>Eukaryota</taxon>
        <taxon>Metazoa</taxon>
        <taxon>Chordata</taxon>
        <taxon>Craniata</taxon>
        <taxon>Vertebrata</taxon>
        <taxon>Euteleostomi</taxon>
        <taxon>Actinopterygii</taxon>
        <taxon>Neopterygii</taxon>
        <taxon>Teleostei</taxon>
        <taxon>Ostariophysi</taxon>
        <taxon>Cypriniformes</taxon>
        <taxon>Cyprinidae</taxon>
        <taxon>Labeoninae</taxon>
        <taxon>Labeonini</taxon>
        <taxon>Cirrhinus</taxon>
    </lineage>
</organism>
<feature type="chain" id="PRO_5045241474" description="Integrase core domain-containing protein" evidence="1">
    <location>
        <begin position="22"/>
        <end position="87"/>
    </location>
</feature>
<protein>
    <recommendedName>
        <fullName evidence="2">Integrase core domain-containing protein</fullName>
    </recommendedName>
</protein>
<sequence>MKFICMLYIEVFCLTFRSTLTFFQRGWNCHRLRREGNQSPLQLWTRHQNEAQQEPMQVDMEMKLTGWDHVVIGSLMLWFLKFNFSAC</sequence>
<evidence type="ECO:0000259" key="2">
    <source>
        <dbReference type="Pfam" id="PF24764"/>
    </source>
</evidence>
<evidence type="ECO:0000256" key="1">
    <source>
        <dbReference type="SAM" id="SignalP"/>
    </source>
</evidence>
<feature type="domain" description="Integrase core" evidence="2">
    <location>
        <begin position="11"/>
        <end position="50"/>
    </location>
</feature>
<proteinExistence type="predicted"/>
<comment type="caution">
    <text evidence="3">The sequence shown here is derived from an EMBL/GenBank/DDBJ whole genome shotgun (WGS) entry which is preliminary data.</text>
</comment>
<name>A0ABR3NJZ5_9TELE</name>
<gene>
    <name evidence="3" type="ORF">QQF64_023850</name>
</gene>
<evidence type="ECO:0000313" key="4">
    <source>
        <dbReference type="Proteomes" id="UP001558613"/>
    </source>
</evidence>
<dbReference type="Proteomes" id="UP001558613">
    <property type="component" value="Unassembled WGS sequence"/>
</dbReference>
<accession>A0ABR3NJZ5</accession>
<keyword evidence="4" id="KW-1185">Reference proteome</keyword>
<dbReference type="InterPro" id="IPR058913">
    <property type="entry name" value="Integrase_dom_put"/>
</dbReference>
<feature type="signal peptide" evidence="1">
    <location>
        <begin position="1"/>
        <end position="21"/>
    </location>
</feature>
<dbReference type="EMBL" id="JAYMGO010000003">
    <property type="protein sequence ID" value="KAL1277177.1"/>
    <property type="molecule type" value="Genomic_DNA"/>
</dbReference>
<evidence type="ECO:0000313" key="3">
    <source>
        <dbReference type="EMBL" id="KAL1277177.1"/>
    </source>
</evidence>
<dbReference type="Pfam" id="PF24764">
    <property type="entry name" value="rva_4"/>
    <property type="match status" value="1"/>
</dbReference>
<keyword evidence="1" id="KW-0732">Signal</keyword>
<reference evidence="3 4" key="1">
    <citation type="submission" date="2023-09" db="EMBL/GenBank/DDBJ databases">
        <authorList>
            <person name="Wang M."/>
        </authorList>
    </citation>
    <scope>NUCLEOTIDE SEQUENCE [LARGE SCALE GENOMIC DNA]</scope>
    <source>
        <strain evidence="3">GT-2023</strain>
        <tissue evidence="3">Liver</tissue>
    </source>
</reference>